<reference evidence="8" key="1">
    <citation type="submission" date="2019-08" db="EMBL/GenBank/DDBJ databases">
        <authorList>
            <person name="Kucharzyk K."/>
            <person name="Murdoch R.W."/>
            <person name="Higgins S."/>
            <person name="Loffler F."/>
        </authorList>
    </citation>
    <scope>NUCLEOTIDE SEQUENCE</scope>
</reference>
<evidence type="ECO:0000256" key="5">
    <source>
        <dbReference type="ARBA" id="ARBA00022989"/>
    </source>
</evidence>
<dbReference type="InterPro" id="IPR000715">
    <property type="entry name" value="Glycosyl_transferase_4"/>
</dbReference>
<comment type="subcellular location">
    <subcellularLocation>
        <location evidence="1">Cell membrane</location>
        <topology evidence="1">Multi-pass membrane protein</topology>
    </subcellularLocation>
</comment>
<feature type="transmembrane region" description="Helical" evidence="7">
    <location>
        <begin position="6"/>
        <end position="26"/>
    </location>
</feature>
<feature type="transmembrane region" description="Helical" evidence="7">
    <location>
        <begin position="138"/>
        <end position="160"/>
    </location>
</feature>
<feature type="transmembrane region" description="Helical" evidence="7">
    <location>
        <begin position="81"/>
        <end position="97"/>
    </location>
</feature>
<evidence type="ECO:0000256" key="2">
    <source>
        <dbReference type="ARBA" id="ARBA00022475"/>
    </source>
</evidence>
<dbReference type="GO" id="GO:0009103">
    <property type="term" value="P:lipopolysaccharide biosynthetic process"/>
    <property type="evidence" value="ECO:0007669"/>
    <property type="project" value="TreeGrafter"/>
</dbReference>
<keyword evidence="2" id="KW-1003">Cell membrane</keyword>
<dbReference type="PROSITE" id="PS01348">
    <property type="entry name" value="MRAY_2"/>
    <property type="match status" value="1"/>
</dbReference>
<evidence type="ECO:0000256" key="1">
    <source>
        <dbReference type="ARBA" id="ARBA00004651"/>
    </source>
</evidence>
<dbReference type="AlphaFoldDB" id="A0A645B936"/>
<feature type="transmembrane region" description="Helical" evidence="7">
    <location>
        <begin position="47"/>
        <end position="69"/>
    </location>
</feature>
<dbReference type="GO" id="GO:0044038">
    <property type="term" value="P:cell wall macromolecule biosynthetic process"/>
    <property type="evidence" value="ECO:0007669"/>
    <property type="project" value="TreeGrafter"/>
</dbReference>
<keyword evidence="5 7" id="KW-1133">Transmembrane helix</keyword>
<dbReference type="CDD" id="cd06853">
    <property type="entry name" value="GT_WecA_like"/>
    <property type="match status" value="1"/>
</dbReference>
<keyword evidence="3 8" id="KW-0808">Transferase</keyword>
<dbReference type="PANTHER" id="PTHR22926:SF3">
    <property type="entry name" value="UNDECAPRENYL-PHOSPHATE ALPHA-N-ACETYLGLUCOSAMINYL 1-PHOSPHATE TRANSFERASE"/>
    <property type="match status" value="1"/>
</dbReference>
<dbReference type="EMBL" id="VSSQ01018172">
    <property type="protein sequence ID" value="MPM61141.1"/>
    <property type="molecule type" value="Genomic_DNA"/>
</dbReference>
<sequence length="360" mass="38221">MTGAICAFVSFVVSSLMLPYIIQLASKHDLFDSTGGRKIHSGKIPRLGGIGIALGWTAGLLATLFVSALLNPGAVSFPPRFLIIIGAGLIFHGIGLVDDIHTLRAYKKFIIQCIVALVVALAGFRFDSIHLPFMADPIRIGWFAVPLTVFWIVGVANAFNLIDGLDGLAGGIGLIIAGVWTLIFFKVGSYLSSYFALALAGAILGFLLYNVPPALVFMGDSGSLFLGFLISILPLLSMVESGQGNGDSASLLSAIALCSVPIVDTLAAILRRFKRKVPLFTPDRKHVHHILLDLGMSNRRILAILYSSTASLGSIVLIADYLGSTGAIVLKTIGILGFVLIYRRIGKAGESLPKPSDVSE</sequence>
<protein>
    <submittedName>
        <fullName evidence="8">Putative undecaprenyl-phosphate N-acetylglucosaminyl 1-phosphate transferase</fullName>
        <ecNumber evidence="8">2.7.8.33</ecNumber>
    </submittedName>
</protein>
<proteinExistence type="predicted"/>
<evidence type="ECO:0000256" key="6">
    <source>
        <dbReference type="ARBA" id="ARBA00023136"/>
    </source>
</evidence>
<feature type="transmembrane region" description="Helical" evidence="7">
    <location>
        <begin position="251"/>
        <end position="270"/>
    </location>
</feature>
<dbReference type="GO" id="GO:0005886">
    <property type="term" value="C:plasma membrane"/>
    <property type="evidence" value="ECO:0007669"/>
    <property type="project" value="UniProtKB-SubCell"/>
</dbReference>
<feature type="transmembrane region" description="Helical" evidence="7">
    <location>
        <begin position="301"/>
        <end position="319"/>
    </location>
</feature>
<feature type="transmembrane region" description="Helical" evidence="7">
    <location>
        <begin position="191"/>
        <end position="209"/>
    </location>
</feature>
<evidence type="ECO:0000256" key="3">
    <source>
        <dbReference type="ARBA" id="ARBA00022679"/>
    </source>
</evidence>
<gene>
    <name evidence="8" type="primary">tagO_14</name>
    <name evidence="8" type="ORF">SDC9_107995</name>
</gene>
<evidence type="ECO:0000256" key="4">
    <source>
        <dbReference type="ARBA" id="ARBA00022692"/>
    </source>
</evidence>
<accession>A0A645B936</accession>
<feature type="transmembrane region" description="Helical" evidence="7">
    <location>
        <begin position="109"/>
        <end position="126"/>
    </location>
</feature>
<dbReference type="Pfam" id="PF00953">
    <property type="entry name" value="Glycos_transf_4"/>
    <property type="match status" value="1"/>
</dbReference>
<keyword evidence="4 7" id="KW-0812">Transmembrane</keyword>
<dbReference type="GO" id="GO:0036380">
    <property type="term" value="F:UDP-N-acetylglucosamine-undecaprenyl-phosphate N-acetylglucosaminephosphotransferase activity"/>
    <property type="evidence" value="ECO:0007669"/>
    <property type="project" value="UniProtKB-EC"/>
</dbReference>
<feature type="transmembrane region" description="Helical" evidence="7">
    <location>
        <begin position="167"/>
        <end position="185"/>
    </location>
</feature>
<name>A0A645B936_9ZZZZ</name>
<dbReference type="EC" id="2.7.8.33" evidence="8"/>
<organism evidence="8">
    <name type="scientific">bioreactor metagenome</name>
    <dbReference type="NCBI Taxonomy" id="1076179"/>
    <lineage>
        <taxon>unclassified sequences</taxon>
        <taxon>metagenomes</taxon>
        <taxon>ecological metagenomes</taxon>
    </lineage>
</organism>
<dbReference type="InterPro" id="IPR018480">
    <property type="entry name" value="PNAcMuramoyl-5peptid_Trfase_CS"/>
</dbReference>
<comment type="caution">
    <text evidence="8">The sequence shown here is derived from an EMBL/GenBank/DDBJ whole genome shotgun (WGS) entry which is preliminary data.</text>
</comment>
<dbReference type="GO" id="GO:0071555">
    <property type="term" value="P:cell wall organization"/>
    <property type="evidence" value="ECO:0007669"/>
    <property type="project" value="TreeGrafter"/>
</dbReference>
<dbReference type="PANTHER" id="PTHR22926">
    <property type="entry name" value="PHOSPHO-N-ACETYLMURAMOYL-PENTAPEPTIDE-TRANSFERASE"/>
    <property type="match status" value="1"/>
</dbReference>
<evidence type="ECO:0000313" key="8">
    <source>
        <dbReference type="EMBL" id="MPM61141.1"/>
    </source>
</evidence>
<feature type="transmembrane region" description="Helical" evidence="7">
    <location>
        <begin position="325"/>
        <end position="342"/>
    </location>
</feature>
<evidence type="ECO:0000256" key="7">
    <source>
        <dbReference type="SAM" id="Phobius"/>
    </source>
</evidence>
<keyword evidence="6 7" id="KW-0472">Membrane</keyword>
<feature type="transmembrane region" description="Helical" evidence="7">
    <location>
        <begin position="221"/>
        <end position="239"/>
    </location>
</feature>